<dbReference type="PANTHER" id="PTHR38459">
    <property type="entry name" value="PROPHAGE BACTOPRENOL-LINKED GLUCOSE TRANSLOCASE HOMOLOG"/>
    <property type="match status" value="1"/>
</dbReference>
<dbReference type="GO" id="GO:0000271">
    <property type="term" value="P:polysaccharide biosynthetic process"/>
    <property type="evidence" value="ECO:0007669"/>
    <property type="project" value="InterPro"/>
</dbReference>
<dbReference type="Proteomes" id="UP000593890">
    <property type="component" value="Chromosome"/>
</dbReference>
<feature type="transmembrane region" description="Helical" evidence="6">
    <location>
        <begin position="116"/>
        <end position="135"/>
    </location>
</feature>
<keyword evidence="5 6" id="KW-0472">Membrane</keyword>
<reference evidence="9" key="1">
    <citation type="submission" date="2020-07" db="EMBL/GenBank/DDBJ databases">
        <title>Complete genome sequencing of Clostridia bacterium strain 12CBH8.</title>
        <authorList>
            <person name="Sakamoto M."/>
            <person name="Murakami T."/>
            <person name="Mori H."/>
        </authorList>
    </citation>
    <scope>NUCLEOTIDE SEQUENCE [LARGE SCALE GENOMIC DNA]</scope>
    <source>
        <strain evidence="9">12CBH8</strain>
    </source>
</reference>
<dbReference type="InterPro" id="IPR007267">
    <property type="entry name" value="GtrA_DPMS_TM"/>
</dbReference>
<feature type="transmembrane region" description="Helical" evidence="6">
    <location>
        <begin position="83"/>
        <end position="104"/>
    </location>
</feature>
<feature type="transmembrane region" description="Helical" evidence="6">
    <location>
        <begin position="45"/>
        <end position="62"/>
    </location>
</feature>
<accession>A0A7I8D0J0</accession>
<dbReference type="AlphaFoldDB" id="A0A7I8D0J0"/>
<evidence type="ECO:0000256" key="3">
    <source>
        <dbReference type="ARBA" id="ARBA00022692"/>
    </source>
</evidence>
<evidence type="ECO:0000256" key="6">
    <source>
        <dbReference type="SAM" id="Phobius"/>
    </source>
</evidence>
<name>A0A7I8D0J0_9FIRM</name>
<keyword evidence="3 6" id="KW-0812">Transmembrane</keyword>
<keyword evidence="4 6" id="KW-1133">Transmembrane helix</keyword>
<evidence type="ECO:0000256" key="5">
    <source>
        <dbReference type="ARBA" id="ARBA00023136"/>
    </source>
</evidence>
<dbReference type="KEGG" id="sman:C12CBH8_09400"/>
<dbReference type="GO" id="GO:0005886">
    <property type="term" value="C:plasma membrane"/>
    <property type="evidence" value="ECO:0007669"/>
    <property type="project" value="TreeGrafter"/>
</dbReference>
<evidence type="ECO:0000313" key="8">
    <source>
        <dbReference type="EMBL" id="BCI60301.1"/>
    </source>
</evidence>
<evidence type="ECO:0000256" key="1">
    <source>
        <dbReference type="ARBA" id="ARBA00004141"/>
    </source>
</evidence>
<dbReference type="Pfam" id="PF04138">
    <property type="entry name" value="GtrA_DPMS_TM"/>
    <property type="match status" value="1"/>
</dbReference>
<evidence type="ECO:0000256" key="2">
    <source>
        <dbReference type="ARBA" id="ARBA00009399"/>
    </source>
</evidence>
<gene>
    <name evidence="8" type="ORF">C12CBH8_09400</name>
</gene>
<keyword evidence="9" id="KW-1185">Reference proteome</keyword>
<evidence type="ECO:0000313" key="9">
    <source>
        <dbReference type="Proteomes" id="UP000593890"/>
    </source>
</evidence>
<dbReference type="InterPro" id="IPR051401">
    <property type="entry name" value="GtrA_CellWall_Glycosyl"/>
</dbReference>
<dbReference type="PANTHER" id="PTHR38459:SF5">
    <property type="entry name" value="CELL WALL TEICHOIC ACID GLYCOSYLATION PROTEIN GTCA"/>
    <property type="match status" value="1"/>
</dbReference>
<dbReference type="EMBL" id="AP023321">
    <property type="protein sequence ID" value="BCI60301.1"/>
    <property type="molecule type" value="Genomic_DNA"/>
</dbReference>
<feature type="domain" description="GtrA/DPMS transmembrane" evidence="7">
    <location>
        <begin position="18"/>
        <end position="135"/>
    </location>
</feature>
<evidence type="ECO:0000259" key="7">
    <source>
        <dbReference type="Pfam" id="PF04138"/>
    </source>
</evidence>
<comment type="subcellular location">
    <subcellularLocation>
        <location evidence="1">Membrane</location>
        <topology evidence="1">Multi-pass membrane protein</topology>
    </subcellularLocation>
</comment>
<proteinExistence type="inferred from homology"/>
<protein>
    <submittedName>
        <fullName evidence="8">Membrane protein, GtrA family</fullName>
    </submittedName>
</protein>
<feature type="transmembrane region" description="Helical" evidence="6">
    <location>
        <begin position="15"/>
        <end position="39"/>
    </location>
</feature>
<evidence type="ECO:0000256" key="4">
    <source>
        <dbReference type="ARBA" id="ARBA00022989"/>
    </source>
</evidence>
<organism evidence="8 9">
    <name type="scientific">Solibaculum mannosilyticum</name>
    <dbReference type="NCBI Taxonomy" id="2780922"/>
    <lineage>
        <taxon>Bacteria</taxon>
        <taxon>Bacillati</taxon>
        <taxon>Bacillota</taxon>
        <taxon>Clostridia</taxon>
        <taxon>Eubacteriales</taxon>
        <taxon>Oscillospiraceae</taxon>
        <taxon>Solibaculum</taxon>
    </lineage>
</organism>
<comment type="similarity">
    <text evidence="2">Belongs to the GtrA family.</text>
</comment>
<dbReference type="RefSeq" id="WP_090263491.1">
    <property type="nucleotide sequence ID" value="NZ_AP023321.1"/>
</dbReference>
<sequence>MFDSLKALFFKYKELILYVFFGGLTTLVNFVSYALLANALHVDPMISNAVAWFLSVLFAYITNKIYVFESKEMRLPFLLREMGAFFACRLASGVMDMGMMYVMLYWFHWNDLVSKIIANVFVIIVNYVFSKLWIFKKPKTEK</sequence>